<gene>
    <name evidence="8" type="ORF">E8A74_42950</name>
</gene>
<evidence type="ECO:0000256" key="5">
    <source>
        <dbReference type="ARBA" id="ARBA00022963"/>
    </source>
</evidence>
<dbReference type="Proteomes" id="UP000309215">
    <property type="component" value="Unassembled WGS sequence"/>
</dbReference>
<dbReference type="RefSeq" id="WP_136934951.1">
    <property type="nucleotide sequence ID" value="NZ_SSMQ01000076.1"/>
</dbReference>
<keyword evidence="5" id="KW-0442">Lipid degradation</keyword>
<evidence type="ECO:0000256" key="4">
    <source>
        <dbReference type="ARBA" id="ARBA00022801"/>
    </source>
</evidence>
<dbReference type="EC" id="3.1.4.4" evidence="3"/>
<reference evidence="8 9" key="1">
    <citation type="submission" date="2019-04" db="EMBL/GenBank/DDBJ databases">
        <authorList>
            <person name="Li Y."/>
            <person name="Wang J."/>
        </authorList>
    </citation>
    <scope>NUCLEOTIDE SEQUENCE [LARGE SCALE GENOMIC DNA]</scope>
    <source>
        <strain evidence="8 9">DSM 14668</strain>
    </source>
</reference>
<dbReference type="PANTHER" id="PTHR43856">
    <property type="entry name" value="CARDIOLIPIN HYDROLASE"/>
    <property type="match status" value="1"/>
</dbReference>
<comment type="similarity">
    <text evidence="2">Belongs to the phospholipase D family.</text>
</comment>
<dbReference type="GO" id="GO:0016891">
    <property type="term" value="F:RNA endonuclease activity producing 5'-phosphomonoesters, hydrolytic mechanism"/>
    <property type="evidence" value="ECO:0007669"/>
    <property type="project" value="TreeGrafter"/>
</dbReference>
<evidence type="ECO:0000259" key="7">
    <source>
        <dbReference type="Pfam" id="PF13091"/>
    </source>
</evidence>
<dbReference type="InterPro" id="IPR051406">
    <property type="entry name" value="PLD_domain"/>
</dbReference>
<dbReference type="EMBL" id="SSMQ01000076">
    <property type="protein sequence ID" value="TKC98026.1"/>
    <property type="molecule type" value="Genomic_DNA"/>
</dbReference>
<dbReference type="Gene3D" id="3.30.870.10">
    <property type="entry name" value="Endonuclease Chain A"/>
    <property type="match status" value="2"/>
</dbReference>
<dbReference type="SUPFAM" id="SSF56024">
    <property type="entry name" value="Phospholipase D/nuclease"/>
    <property type="match status" value="2"/>
</dbReference>
<keyword evidence="9" id="KW-1185">Reference proteome</keyword>
<comment type="catalytic activity">
    <reaction evidence="1">
        <text>a 1,2-diacyl-sn-glycero-3-phosphocholine + H2O = a 1,2-diacyl-sn-glycero-3-phosphate + choline + H(+)</text>
        <dbReference type="Rhea" id="RHEA:14445"/>
        <dbReference type="ChEBI" id="CHEBI:15354"/>
        <dbReference type="ChEBI" id="CHEBI:15377"/>
        <dbReference type="ChEBI" id="CHEBI:15378"/>
        <dbReference type="ChEBI" id="CHEBI:57643"/>
        <dbReference type="ChEBI" id="CHEBI:58608"/>
        <dbReference type="EC" id="3.1.4.4"/>
    </reaction>
</comment>
<name>A0A4U1IUJ5_9BACT</name>
<accession>A0A4U1IUJ5</accession>
<comment type="caution">
    <text evidence="8">The sequence shown here is derived from an EMBL/GenBank/DDBJ whole genome shotgun (WGS) entry which is preliminary data.</text>
</comment>
<evidence type="ECO:0000256" key="3">
    <source>
        <dbReference type="ARBA" id="ARBA00012027"/>
    </source>
</evidence>
<evidence type="ECO:0000256" key="1">
    <source>
        <dbReference type="ARBA" id="ARBA00000798"/>
    </source>
</evidence>
<dbReference type="PANTHER" id="PTHR43856:SF1">
    <property type="entry name" value="MITOCHONDRIAL CARDIOLIPIN HYDROLASE"/>
    <property type="match status" value="1"/>
</dbReference>
<dbReference type="GO" id="GO:0004630">
    <property type="term" value="F:phospholipase D activity"/>
    <property type="evidence" value="ECO:0007669"/>
    <property type="project" value="UniProtKB-EC"/>
</dbReference>
<feature type="domain" description="Phospholipase D-like" evidence="7">
    <location>
        <begin position="237"/>
        <end position="346"/>
    </location>
</feature>
<evidence type="ECO:0000313" key="8">
    <source>
        <dbReference type="EMBL" id="TKC98026.1"/>
    </source>
</evidence>
<keyword evidence="6" id="KW-0443">Lipid metabolism</keyword>
<dbReference type="Pfam" id="PF13091">
    <property type="entry name" value="PLDc_2"/>
    <property type="match status" value="2"/>
</dbReference>
<organism evidence="8 9">
    <name type="scientific">Polyangium fumosum</name>
    <dbReference type="NCBI Taxonomy" id="889272"/>
    <lineage>
        <taxon>Bacteria</taxon>
        <taxon>Pseudomonadati</taxon>
        <taxon>Myxococcota</taxon>
        <taxon>Polyangia</taxon>
        <taxon>Polyangiales</taxon>
        <taxon>Polyangiaceae</taxon>
        <taxon>Polyangium</taxon>
    </lineage>
</organism>
<dbReference type="GO" id="GO:0016042">
    <property type="term" value="P:lipid catabolic process"/>
    <property type="evidence" value="ECO:0007669"/>
    <property type="project" value="UniProtKB-KW"/>
</dbReference>
<protein>
    <recommendedName>
        <fullName evidence="3">phospholipase D</fullName>
        <ecNumber evidence="3">3.1.4.4</ecNumber>
    </recommendedName>
</protein>
<dbReference type="AlphaFoldDB" id="A0A4U1IUJ5"/>
<dbReference type="OrthoDB" id="9177120at2"/>
<keyword evidence="4" id="KW-0378">Hydrolase</keyword>
<feature type="domain" description="Phospholipase D-like" evidence="7">
    <location>
        <begin position="55"/>
        <end position="178"/>
    </location>
</feature>
<evidence type="ECO:0000256" key="6">
    <source>
        <dbReference type="ARBA" id="ARBA00023098"/>
    </source>
</evidence>
<sequence length="500" mass="54219">MTSAVPGETWIEDRTGDVLEGAWTPTNAQEVARTPMEGRILQAEERGELGRLLSALIGAAQGVVLLSSFLFADPGTERALLEAARRGVRVYMLVASEARLEKESRDDGSFDQKALEDHKRLLNALAGWVYVRSAEHFHAKFVLVDPNTDPRGVLLTANLAEKPLTRNHELAVNLRPAEVRAIAALFTWSFWESAQRELLAAGSLPPVRAAGRFSVPTLASGIVATAGERRDLRSAALQLIRSAHRTLVIAIYGIGDLEVIEALEERARSGVSVVLLVRHPRVGMHGTLQRLARARVTVLGVSPWLHAKAILADGMRGLLMTANLEAHGLDDGFEVGVELSGDDAAALARVLGAWHSGAQWQLRASARVGELRGVVQVLNGKGYKEVTVEPATRVDDGHMKVDCCTKIEGAAPPKPRRPPEGRLYHKIEHLWAIEPPSLARGAKPWAPPKRKDVDAPAPPFPIFEESPGGRRVFAIDTLAQLEAARTAMQPFGVNAVVLRG</sequence>
<proteinExistence type="inferred from homology"/>
<evidence type="ECO:0000313" key="9">
    <source>
        <dbReference type="Proteomes" id="UP000309215"/>
    </source>
</evidence>
<dbReference type="InterPro" id="IPR025202">
    <property type="entry name" value="PLD-like_dom"/>
</dbReference>
<evidence type="ECO:0000256" key="2">
    <source>
        <dbReference type="ARBA" id="ARBA00008664"/>
    </source>
</evidence>